<evidence type="ECO:0000256" key="1">
    <source>
        <dbReference type="ARBA" id="ARBA00004477"/>
    </source>
</evidence>
<name>A0A9W7ZPV0_9FUNG</name>
<dbReference type="Pfam" id="PF06645">
    <property type="entry name" value="SPC12"/>
    <property type="match status" value="1"/>
</dbReference>
<dbReference type="OrthoDB" id="263893at2759"/>
<dbReference type="GO" id="GO:0045047">
    <property type="term" value="P:protein targeting to ER"/>
    <property type="evidence" value="ECO:0007669"/>
    <property type="project" value="TreeGrafter"/>
</dbReference>
<dbReference type="PANTHER" id="PTHR13202">
    <property type="entry name" value="MICROSOMAL SIGNAL PEPTIDASE 12 KDA SUBUNIT"/>
    <property type="match status" value="1"/>
</dbReference>
<comment type="subcellular location">
    <subcellularLocation>
        <location evidence="1">Endoplasmic reticulum membrane</location>
        <topology evidence="1">Multi-pass membrane protein</topology>
    </subcellularLocation>
</comment>
<keyword evidence="12" id="KW-1185">Reference proteome</keyword>
<keyword evidence="5" id="KW-0256">Endoplasmic reticulum</keyword>
<dbReference type="AlphaFoldDB" id="A0A9W7ZPV0"/>
<evidence type="ECO:0000256" key="2">
    <source>
        <dbReference type="ARBA" id="ARBA00005245"/>
    </source>
</evidence>
<comment type="function">
    <text evidence="8">Component of the signal peptidase complex (SPC) which catalyzes the cleavage of N-terminal signal sequences from nascent proteins as they are translocated into the lumen of the endoplasmic reticulum. Dispensable for SPC enzymatic activity.</text>
</comment>
<evidence type="ECO:0000256" key="5">
    <source>
        <dbReference type="ARBA" id="ARBA00022824"/>
    </source>
</evidence>
<accession>A0A9W7ZPV0</accession>
<dbReference type="EMBL" id="JANBPT010001426">
    <property type="protein sequence ID" value="KAJ1907947.1"/>
    <property type="molecule type" value="Genomic_DNA"/>
</dbReference>
<evidence type="ECO:0000256" key="6">
    <source>
        <dbReference type="ARBA" id="ARBA00022989"/>
    </source>
</evidence>
<feature type="transmembrane region" description="Helical" evidence="10">
    <location>
        <begin position="48"/>
        <end position="70"/>
    </location>
</feature>
<evidence type="ECO:0000256" key="3">
    <source>
        <dbReference type="ARBA" id="ARBA00017059"/>
    </source>
</evidence>
<evidence type="ECO:0000313" key="11">
    <source>
        <dbReference type="EMBL" id="KAJ1907947.1"/>
    </source>
</evidence>
<dbReference type="GO" id="GO:0005787">
    <property type="term" value="C:signal peptidase complex"/>
    <property type="evidence" value="ECO:0007669"/>
    <property type="project" value="InterPro"/>
</dbReference>
<evidence type="ECO:0000256" key="7">
    <source>
        <dbReference type="ARBA" id="ARBA00023136"/>
    </source>
</evidence>
<gene>
    <name evidence="11" type="ORF">IWQ60_011774</name>
</gene>
<keyword evidence="6 10" id="KW-1133">Transmembrane helix</keyword>
<reference evidence="11" key="1">
    <citation type="submission" date="2022-07" db="EMBL/GenBank/DDBJ databases">
        <title>Phylogenomic reconstructions and comparative analyses of Kickxellomycotina fungi.</title>
        <authorList>
            <person name="Reynolds N.K."/>
            <person name="Stajich J.E."/>
            <person name="Barry K."/>
            <person name="Grigoriev I.V."/>
            <person name="Crous P."/>
            <person name="Smith M.E."/>
        </authorList>
    </citation>
    <scope>NUCLEOTIDE SEQUENCE</scope>
    <source>
        <strain evidence="11">RSA 861</strain>
    </source>
</reference>
<keyword evidence="4 10" id="KW-0812">Transmembrane</keyword>
<evidence type="ECO:0000256" key="10">
    <source>
        <dbReference type="SAM" id="Phobius"/>
    </source>
</evidence>
<dbReference type="GO" id="GO:0006465">
    <property type="term" value="P:signal peptide processing"/>
    <property type="evidence" value="ECO:0007669"/>
    <property type="project" value="InterPro"/>
</dbReference>
<sequence>MDSLSNAFEATIDFRGQVLAERVTQVGIVVAAVLAFGVGQVFQSFECLLLTFGGGVVLTLLLVLPPWPMYNRHPVQWLKSSSSSSSTVRDTKVAAVSSEEYPEGDDEAEE</sequence>
<comment type="caution">
    <text evidence="11">The sequence shown here is derived from an EMBL/GenBank/DDBJ whole genome shotgun (WGS) entry which is preliminary data.</text>
</comment>
<feature type="transmembrane region" description="Helical" evidence="10">
    <location>
        <begin position="23"/>
        <end position="42"/>
    </location>
</feature>
<feature type="region of interest" description="Disordered" evidence="9">
    <location>
        <begin position="78"/>
        <end position="110"/>
    </location>
</feature>
<proteinExistence type="inferred from homology"/>
<dbReference type="PANTHER" id="PTHR13202:SF0">
    <property type="entry name" value="SIGNAL PEPTIDASE COMPLEX SUBUNIT 1"/>
    <property type="match status" value="1"/>
</dbReference>
<organism evidence="11 12">
    <name type="scientific">Tieghemiomyces parasiticus</name>
    <dbReference type="NCBI Taxonomy" id="78921"/>
    <lineage>
        <taxon>Eukaryota</taxon>
        <taxon>Fungi</taxon>
        <taxon>Fungi incertae sedis</taxon>
        <taxon>Zoopagomycota</taxon>
        <taxon>Kickxellomycotina</taxon>
        <taxon>Dimargaritomycetes</taxon>
        <taxon>Dimargaritales</taxon>
        <taxon>Dimargaritaceae</taxon>
        <taxon>Tieghemiomyces</taxon>
    </lineage>
</organism>
<feature type="compositionally biased region" description="Acidic residues" evidence="9">
    <location>
        <begin position="100"/>
        <end position="110"/>
    </location>
</feature>
<evidence type="ECO:0000256" key="9">
    <source>
        <dbReference type="SAM" id="MobiDB-lite"/>
    </source>
</evidence>
<protein>
    <recommendedName>
        <fullName evidence="3">Signal peptidase complex subunit 1</fullName>
    </recommendedName>
</protein>
<comment type="similarity">
    <text evidence="2">Belongs to the SPCS1 family.</text>
</comment>
<evidence type="ECO:0000256" key="4">
    <source>
        <dbReference type="ARBA" id="ARBA00022692"/>
    </source>
</evidence>
<keyword evidence="7 10" id="KW-0472">Membrane</keyword>
<evidence type="ECO:0000256" key="8">
    <source>
        <dbReference type="ARBA" id="ARBA00045204"/>
    </source>
</evidence>
<dbReference type="Proteomes" id="UP001150569">
    <property type="component" value="Unassembled WGS sequence"/>
</dbReference>
<evidence type="ECO:0000313" key="12">
    <source>
        <dbReference type="Proteomes" id="UP001150569"/>
    </source>
</evidence>
<dbReference type="InterPro" id="IPR009542">
    <property type="entry name" value="Spc1/SPCS1"/>
</dbReference>